<comment type="caution">
    <text evidence="1">The sequence shown here is derived from an EMBL/GenBank/DDBJ whole genome shotgun (WGS) entry which is preliminary data.</text>
</comment>
<gene>
    <name evidence="1" type="ORF">GX50_05470</name>
</gene>
<protein>
    <submittedName>
        <fullName evidence="1">Uncharacterized protein</fullName>
    </submittedName>
</protein>
<sequence length="154" mass="17970">MDLSLMRTLGLEGLHFGQEHRPYSFLVWKAFLGKDTLYRKPWLLFLWEDPRGPGYARREIEDHLRSKAARGEAHIGVPFVAVLEYRAPICLQSLYVCHDLMDLPLYPLCPTDETARASSETDNEDLFDVMARRLIYEEKDWRTTETSSVFMLDV</sequence>
<proteinExistence type="predicted"/>
<dbReference type="EMBL" id="PDND01000116">
    <property type="protein sequence ID" value="PGH31747.1"/>
    <property type="molecule type" value="Genomic_DNA"/>
</dbReference>
<name>A0A2B7ZG09_9EURO</name>
<keyword evidence="2" id="KW-1185">Reference proteome</keyword>
<accession>A0A2B7ZG09</accession>
<organism evidence="1 2">
    <name type="scientific">[Emmonsia] crescens</name>
    <dbReference type="NCBI Taxonomy" id="73230"/>
    <lineage>
        <taxon>Eukaryota</taxon>
        <taxon>Fungi</taxon>
        <taxon>Dikarya</taxon>
        <taxon>Ascomycota</taxon>
        <taxon>Pezizomycotina</taxon>
        <taxon>Eurotiomycetes</taxon>
        <taxon>Eurotiomycetidae</taxon>
        <taxon>Onygenales</taxon>
        <taxon>Ajellomycetaceae</taxon>
        <taxon>Emergomyces</taxon>
    </lineage>
</organism>
<evidence type="ECO:0000313" key="2">
    <source>
        <dbReference type="Proteomes" id="UP000226031"/>
    </source>
</evidence>
<dbReference type="AlphaFoldDB" id="A0A2B7ZG09"/>
<evidence type="ECO:0000313" key="1">
    <source>
        <dbReference type="EMBL" id="PGH31747.1"/>
    </source>
</evidence>
<dbReference type="Proteomes" id="UP000226031">
    <property type="component" value="Unassembled WGS sequence"/>
</dbReference>
<reference evidence="1 2" key="1">
    <citation type="submission" date="2017-10" db="EMBL/GenBank/DDBJ databases">
        <title>Comparative genomics in systemic dimorphic fungi from Ajellomycetaceae.</title>
        <authorList>
            <person name="Munoz J.F."/>
            <person name="Mcewen J.G."/>
            <person name="Clay O.K."/>
            <person name="Cuomo C.A."/>
        </authorList>
    </citation>
    <scope>NUCLEOTIDE SEQUENCE [LARGE SCALE GENOMIC DNA]</scope>
    <source>
        <strain evidence="1 2">UAMH4076</strain>
    </source>
</reference>